<dbReference type="EMBL" id="JAHQXE010000001">
    <property type="protein sequence ID" value="MBV0900181.1"/>
    <property type="molecule type" value="Genomic_DNA"/>
</dbReference>
<gene>
    <name evidence="1" type="ORF">KTS37_00125</name>
</gene>
<keyword evidence="2" id="KW-1185">Reference proteome</keyword>
<dbReference type="Proteomes" id="UP001166304">
    <property type="component" value="Unassembled WGS sequence"/>
</dbReference>
<evidence type="ECO:0000313" key="2">
    <source>
        <dbReference type="Proteomes" id="UP001166304"/>
    </source>
</evidence>
<comment type="caution">
    <text evidence="1">The sequence shown here is derived from an EMBL/GenBank/DDBJ whole genome shotgun (WGS) entry which is preliminary data.</text>
</comment>
<evidence type="ECO:0000313" key="1">
    <source>
        <dbReference type="EMBL" id="MBV0900181.1"/>
    </source>
</evidence>
<proteinExistence type="predicted"/>
<protein>
    <submittedName>
        <fullName evidence="1">Uncharacterized protein</fullName>
    </submittedName>
</protein>
<accession>A0AA41FYK6</accession>
<dbReference type="AlphaFoldDB" id="A0AA41FYK6"/>
<sequence length="55" mass="6257">MSRASQPDTDLDEYVYEQLREADREVLRAIVESGSPLSGRARRALEYLDAQEGDQ</sequence>
<reference evidence="1" key="1">
    <citation type="submission" date="2021-06" db="EMBL/GenBank/DDBJ databases">
        <title>New haloarchaea isolates fom saline soil.</title>
        <authorList>
            <person name="Duran-Viseras A."/>
            <person name="Sanchez-Porro C.S."/>
            <person name="Ventosa A."/>
        </authorList>
    </citation>
    <scope>NUCLEOTIDE SEQUENCE</scope>
    <source>
        <strain evidence="1">JCM 18369</strain>
    </source>
</reference>
<dbReference type="RefSeq" id="WP_162412504.1">
    <property type="nucleotide sequence ID" value="NZ_JAHQXE010000001.1"/>
</dbReference>
<organism evidence="1 2">
    <name type="scientific">Haloarcula salina</name>
    <dbReference type="NCBI Taxonomy" id="1429914"/>
    <lineage>
        <taxon>Archaea</taxon>
        <taxon>Methanobacteriati</taxon>
        <taxon>Methanobacteriota</taxon>
        <taxon>Stenosarchaea group</taxon>
        <taxon>Halobacteria</taxon>
        <taxon>Halobacteriales</taxon>
        <taxon>Haloarculaceae</taxon>
        <taxon>Haloarcula</taxon>
    </lineage>
</organism>
<name>A0AA41FYK6_9EURY</name>